<feature type="compositionally biased region" description="Basic and acidic residues" evidence="3">
    <location>
        <begin position="715"/>
        <end position="724"/>
    </location>
</feature>
<keyword evidence="1" id="KW-0677">Repeat</keyword>
<dbReference type="PROSITE" id="PS50302">
    <property type="entry name" value="PUM"/>
    <property type="match status" value="1"/>
</dbReference>
<dbReference type="InterPro" id="IPR040000">
    <property type="entry name" value="NOP9"/>
</dbReference>
<dbReference type="EMBL" id="HBIO01012978">
    <property type="protein sequence ID" value="CAE0465256.1"/>
    <property type="molecule type" value="Transcribed_RNA"/>
</dbReference>
<feature type="repeat" description="Pumilio" evidence="2">
    <location>
        <begin position="111"/>
        <end position="146"/>
    </location>
</feature>
<dbReference type="GO" id="GO:0000056">
    <property type="term" value="P:ribosomal small subunit export from nucleus"/>
    <property type="evidence" value="ECO:0007669"/>
    <property type="project" value="TreeGrafter"/>
</dbReference>
<organism evidence="4">
    <name type="scientific">Chaetoceros debilis</name>
    <dbReference type="NCBI Taxonomy" id="122233"/>
    <lineage>
        <taxon>Eukaryota</taxon>
        <taxon>Sar</taxon>
        <taxon>Stramenopiles</taxon>
        <taxon>Ochrophyta</taxon>
        <taxon>Bacillariophyta</taxon>
        <taxon>Coscinodiscophyceae</taxon>
        <taxon>Chaetocerotophycidae</taxon>
        <taxon>Chaetocerotales</taxon>
        <taxon>Chaetocerotaceae</taxon>
        <taxon>Chaetoceros</taxon>
    </lineage>
</organism>
<dbReference type="InterPro" id="IPR016024">
    <property type="entry name" value="ARM-type_fold"/>
</dbReference>
<evidence type="ECO:0008006" key="5">
    <source>
        <dbReference type="Google" id="ProtNLM"/>
    </source>
</evidence>
<accession>A0A7S3V8X1</accession>
<dbReference type="Gene3D" id="1.25.10.10">
    <property type="entry name" value="Leucine-rich Repeat Variant"/>
    <property type="match status" value="2"/>
</dbReference>
<evidence type="ECO:0000256" key="3">
    <source>
        <dbReference type="SAM" id="MobiDB-lite"/>
    </source>
</evidence>
<dbReference type="PANTHER" id="PTHR13102:SF0">
    <property type="entry name" value="NUCLEOLAR PROTEIN 9"/>
    <property type="match status" value="1"/>
</dbReference>
<feature type="compositionally biased region" description="Basic residues" evidence="3">
    <location>
        <begin position="696"/>
        <end position="705"/>
    </location>
</feature>
<evidence type="ECO:0000313" key="4">
    <source>
        <dbReference type="EMBL" id="CAE0465256.1"/>
    </source>
</evidence>
<evidence type="ECO:0000256" key="2">
    <source>
        <dbReference type="PROSITE-ProRule" id="PRU00317"/>
    </source>
</evidence>
<feature type="region of interest" description="Disordered" evidence="3">
    <location>
        <begin position="690"/>
        <end position="724"/>
    </location>
</feature>
<protein>
    <recommendedName>
        <fullName evidence="5">Nucleolar protein 9</fullName>
    </recommendedName>
</protein>
<dbReference type="GO" id="GO:0000480">
    <property type="term" value="P:endonucleolytic cleavage in 5'-ETS of tricistronic rRNA transcript (SSU-rRNA, 5.8S rRNA, LSU-rRNA)"/>
    <property type="evidence" value="ECO:0007669"/>
    <property type="project" value="TreeGrafter"/>
</dbReference>
<dbReference type="InterPro" id="IPR001313">
    <property type="entry name" value="Pumilio_RNA-bd_rpt"/>
</dbReference>
<gene>
    <name evidence="4" type="ORF">CDEB00056_LOCUS10097</name>
</gene>
<dbReference type="PANTHER" id="PTHR13102">
    <property type="entry name" value="NUCLEOLAR PROTEIN 9"/>
    <property type="match status" value="1"/>
</dbReference>
<dbReference type="GO" id="GO:0030688">
    <property type="term" value="C:preribosome, small subunit precursor"/>
    <property type="evidence" value="ECO:0007669"/>
    <property type="project" value="TreeGrafter"/>
</dbReference>
<dbReference type="GO" id="GO:0005730">
    <property type="term" value="C:nucleolus"/>
    <property type="evidence" value="ECO:0007669"/>
    <property type="project" value="TreeGrafter"/>
</dbReference>
<dbReference type="GO" id="GO:0003723">
    <property type="term" value="F:RNA binding"/>
    <property type="evidence" value="ECO:0007669"/>
    <property type="project" value="InterPro"/>
</dbReference>
<dbReference type="InterPro" id="IPR011989">
    <property type="entry name" value="ARM-like"/>
</dbReference>
<name>A0A7S3V8X1_9STRA</name>
<dbReference type="GO" id="GO:0030686">
    <property type="term" value="C:90S preribosome"/>
    <property type="evidence" value="ECO:0007669"/>
    <property type="project" value="TreeGrafter"/>
</dbReference>
<dbReference type="Pfam" id="PF22493">
    <property type="entry name" value="PUF_NOP9"/>
    <property type="match status" value="1"/>
</dbReference>
<dbReference type="GO" id="GO:0000472">
    <property type="term" value="P:endonucleolytic cleavage to generate mature 5'-end of SSU-rRNA from (SSU-rRNA, 5.8S rRNA, LSU-rRNA)"/>
    <property type="evidence" value="ECO:0007669"/>
    <property type="project" value="TreeGrafter"/>
</dbReference>
<reference evidence="4" key="1">
    <citation type="submission" date="2021-01" db="EMBL/GenBank/DDBJ databases">
        <authorList>
            <person name="Corre E."/>
            <person name="Pelletier E."/>
            <person name="Niang G."/>
            <person name="Scheremetjew M."/>
            <person name="Finn R."/>
            <person name="Kale V."/>
            <person name="Holt S."/>
            <person name="Cochrane G."/>
            <person name="Meng A."/>
            <person name="Brown T."/>
            <person name="Cohen L."/>
        </authorList>
    </citation>
    <scope>NUCLEOTIDE SEQUENCE</scope>
    <source>
        <strain evidence="4">MM31A-1</strain>
    </source>
</reference>
<dbReference type="SUPFAM" id="SSF48371">
    <property type="entry name" value="ARM repeat"/>
    <property type="match status" value="2"/>
</dbReference>
<proteinExistence type="predicted"/>
<dbReference type="SMART" id="SM00025">
    <property type="entry name" value="Pumilio"/>
    <property type="match status" value="2"/>
</dbReference>
<dbReference type="AlphaFoldDB" id="A0A7S3V8X1"/>
<dbReference type="GO" id="GO:0000447">
    <property type="term" value="P:endonucleolytic cleavage in ITS1 to separate SSU-rRNA from 5.8S rRNA and LSU-rRNA from tricistronic rRNA transcript (SSU-rRNA, 5.8S rRNA, LSU-rRNA)"/>
    <property type="evidence" value="ECO:0007669"/>
    <property type="project" value="TreeGrafter"/>
</dbReference>
<evidence type="ECO:0000256" key="1">
    <source>
        <dbReference type="ARBA" id="ARBA00022737"/>
    </source>
</evidence>
<sequence>MDDTDYNRPRRPNADTLTYMKSLPFDEVRAQTEINAYLEHQKKDLETVHQDDQPNEVEYPQMLSAAMSALDEIQNEIASLAGDELGSKCIETIARIAAPYSTTATRKLLHGITGYMIHLSTHRYGSHVVQTILQNVLKNWGTEVAKTLEIDEEEEEDLPSLRDLIFTVAKEVAPVSKDLALHICGSHVLRSLLCILSGCTEVVPDHLANKAGPQRGKLKSKKKKKKKKFIEDGSSVTNNASYSEYKLVENPRLDPMDQTTKDCFNNLVFEMTELDLSCSEPEKPSDPGELQQFACNPSAGPLLIVLLRILTLQGSEISKDETQKNVKPENLTNEVNDSISNFRLGILPPQIQFAPASSAEKLAKTILCWNEDGNEQAHAGDVIYGLSGETRGSHLLEMMFRISNDSFYEMVCSAGKFFDVAIFCEYANHDVSNFVMQTLLNTARTREHVELLIKCVEEIIVSGFVLDPKNKRRGILWRAVEMASKFRIGQETLLKCMKKGFKALNMDGTVSMLLDLKQPEKEGGRLILDATGARTVYQLLHFVPRLCNDVLSGILEYSADELENMCNDGLASRCIIDGILDGPTKQKPFSQAVTKLFSKLEGRWVSLSVSRVGHHTVRKIFIKLQSMDDKAALSAELAQGINRLNGNSMGRSIITDCAVKDYLESKEVWESAVKKRMEKESFLKDIFEGNLDGGEKKRKRKRKKVKEGTIETDQDEVKKLKENE</sequence>